<dbReference type="PANTHER" id="PTHR12677">
    <property type="entry name" value="GOLGI APPARATUS MEMBRANE PROTEIN TVP38-RELATED"/>
    <property type="match status" value="1"/>
</dbReference>
<keyword evidence="4 6" id="KW-1133">Transmembrane helix</keyword>
<name>A0A1L8SSR0_9ENTE</name>
<sequence>MEQKTKHGPSWHQKMIQVLPVIGLATFVFILIYIRHSGMFSSVSDLQHFIKSFGSFAIFAFVIVQAIQPIIPFLPGGFATIVGMLMFGNIPGILYSYIGLVIGEIGLFLLVRRFGPRFARLVLSEKNFDKFETTLQTHTQDIKRLLIVCFIFPFLPDDLTCLVAGMTDLSFREYVQIIMIFKLWSVASYGYVCLFVLDKTLARF</sequence>
<feature type="transmembrane region" description="Helical" evidence="6">
    <location>
        <begin position="55"/>
        <end position="87"/>
    </location>
</feature>
<feature type="transmembrane region" description="Helical" evidence="6">
    <location>
        <begin position="93"/>
        <end position="111"/>
    </location>
</feature>
<organism evidence="8 9">
    <name type="scientific">Enterococcus devriesei</name>
    <dbReference type="NCBI Taxonomy" id="319970"/>
    <lineage>
        <taxon>Bacteria</taxon>
        <taxon>Bacillati</taxon>
        <taxon>Bacillota</taxon>
        <taxon>Bacilli</taxon>
        <taxon>Lactobacillales</taxon>
        <taxon>Enterococcaceae</taxon>
        <taxon>Enterococcus</taxon>
    </lineage>
</organism>
<reference evidence="8 9" key="1">
    <citation type="submission" date="2014-12" db="EMBL/GenBank/DDBJ databases">
        <title>Draft genome sequences of 29 type strains of Enterococci.</title>
        <authorList>
            <person name="Zhong Z."/>
            <person name="Sun Z."/>
            <person name="Liu W."/>
            <person name="Zhang W."/>
            <person name="Zhang H."/>
        </authorList>
    </citation>
    <scope>NUCLEOTIDE SEQUENCE [LARGE SCALE GENOMIC DNA]</scope>
    <source>
        <strain evidence="8 9">DSM 22802</strain>
    </source>
</reference>
<evidence type="ECO:0000313" key="8">
    <source>
        <dbReference type="EMBL" id="OJG34874.1"/>
    </source>
</evidence>
<keyword evidence="9" id="KW-1185">Reference proteome</keyword>
<dbReference type="InterPro" id="IPR015414">
    <property type="entry name" value="TMEM64"/>
</dbReference>
<dbReference type="Pfam" id="PF09335">
    <property type="entry name" value="VTT_dom"/>
    <property type="match status" value="1"/>
</dbReference>
<protein>
    <recommendedName>
        <fullName evidence="6">TVP38/TMEM64 family membrane protein</fullName>
    </recommendedName>
</protein>
<feature type="domain" description="VTT" evidence="7">
    <location>
        <begin position="74"/>
        <end position="183"/>
    </location>
</feature>
<feature type="transmembrane region" description="Helical" evidence="6">
    <location>
        <begin position="145"/>
        <end position="165"/>
    </location>
</feature>
<dbReference type="InterPro" id="IPR032816">
    <property type="entry name" value="VTT_dom"/>
</dbReference>
<dbReference type="OrthoDB" id="371137at2"/>
<evidence type="ECO:0000256" key="2">
    <source>
        <dbReference type="ARBA" id="ARBA00022475"/>
    </source>
</evidence>
<evidence type="ECO:0000256" key="3">
    <source>
        <dbReference type="ARBA" id="ARBA00022692"/>
    </source>
</evidence>
<dbReference type="GO" id="GO:0005886">
    <property type="term" value="C:plasma membrane"/>
    <property type="evidence" value="ECO:0007669"/>
    <property type="project" value="UniProtKB-SubCell"/>
</dbReference>
<evidence type="ECO:0000256" key="4">
    <source>
        <dbReference type="ARBA" id="ARBA00022989"/>
    </source>
</evidence>
<proteinExistence type="inferred from homology"/>
<comment type="subcellular location">
    <subcellularLocation>
        <location evidence="1 6">Cell membrane</location>
        <topology evidence="1 6">Multi-pass membrane protein</topology>
    </subcellularLocation>
</comment>
<evidence type="ECO:0000259" key="7">
    <source>
        <dbReference type="Pfam" id="PF09335"/>
    </source>
</evidence>
<evidence type="ECO:0000256" key="1">
    <source>
        <dbReference type="ARBA" id="ARBA00004651"/>
    </source>
</evidence>
<dbReference type="AlphaFoldDB" id="A0A1L8SSR0"/>
<keyword evidence="5 6" id="KW-0472">Membrane</keyword>
<dbReference type="Proteomes" id="UP000183700">
    <property type="component" value="Unassembled WGS sequence"/>
</dbReference>
<dbReference type="STRING" id="319970.RV00_GL000591"/>
<evidence type="ECO:0000256" key="6">
    <source>
        <dbReference type="RuleBase" id="RU366058"/>
    </source>
</evidence>
<feature type="transmembrane region" description="Helical" evidence="6">
    <location>
        <begin position="177"/>
        <end position="197"/>
    </location>
</feature>
<accession>A0A1L8SSR0</accession>
<evidence type="ECO:0000256" key="5">
    <source>
        <dbReference type="ARBA" id="ARBA00023136"/>
    </source>
</evidence>
<comment type="similarity">
    <text evidence="6">Belongs to the TVP38/TMEM64 family.</text>
</comment>
<gene>
    <name evidence="8" type="ORF">RV00_GL000591</name>
</gene>
<keyword evidence="3 6" id="KW-0812">Transmembrane</keyword>
<dbReference type="PANTHER" id="PTHR12677:SF49">
    <property type="entry name" value="TVP38_TMEM64 FAMILY MEMBRANE PROTEIN"/>
    <property type="match status" value="1"/>
</dbReference>
<dbReference type="RefSeq" id="WP_071862953.1">
    <property type="nucleotide sequence ID" value="NZ_CP151540.1"/>
</dbReference>
<evidence type="ECO:0000313" key="9">
    <source>
        <dbReference type="Proteomes" id="UP000183700"/>
    </source>
</evidence>
<dbReference type="EMBL" id="JXKM01000011">
    <property type="protein sequence ID" value="OJG34874.1"/>
    <property type="molecule type" value="Genomic_DNA"/>
</dbReference>
<keyword evidence="2 6" id="KW-1003">Cell membrane</keyword>
<feature type="transmembrane region" description="Helical" evidence="6">
    <location>
        <begin position="15"/>
        <end position="34"/>
    </location>
</feature>
<comment type="caution">
    <text evidence="8">The sequence shown here is derived from an EMBL/GenBank/DDBJ whole genome shotgun (WGS) entry which is preliminary data.</text>
</comment>